<dbReference type="AlphaFoldDB" id="A0A1G9KFZ6"/>
<sequence>MKLSENWSYYRRSLIESDWKSGLSVFLVALPLCLGIALASGAPLFSGLVAGIVAGVLVSLLSGSEISVSGPAAGLTVIVAAAITKLESFEGFLVAVILAGALQVLLGALKAGRLSAYFPESVIRGMLVAIGIVIILKQIPHALGDDQDAEGEFEFLQNDHENTITELIKSVVSFHEGALIISVLAIVLLVFWDKLAKKGIGFFKAFPSSLAAVLLGVGLNEWFKAAFPSLFLGNLPTHMVNVPIAKEGEGLLSILIFPDFSFITNPQVWVTAGTIAIVASLETLLNLEASDAIDPYKRISSPNKELVAQGVGNLVSGMIGGLPITSVVVRTSANVYSGARSRMSAFVHGLLLCVAVFALPGLLNRIPLSSLAAVLIIVGWKLANPSHFIKQWKEGVDQFIPFLVTILLVVFTDLLMGIFIGTFVGLAFVLYTNFHSVLTVVRDENRVLIKFNKDVSFLNKPKIKQVLSEIEAGDMVIFDGSRAQFIDYDVFQLMKEFKENAPEREVSVEFKHVSRRKLEDRKSTEVL</sequence>
<proteinExistence type="predicted"/>
<evidence type="ECO:0000313" key="7">
    <source>
        <dbReference type="EMBL" id="SDL48542.1"/>
    </source>
</evidence>
<feature type="transmembrane region" description="Helical" evidence="5">
    <location>
        <begin position="403"/>
        <end position="431"/>
    </location>
</feature>
<protein>
    <submittedName>
        <fullName evidence="7">Sulfate permease, MFS superfamily</fullName>
    </submittedName>
</protein>
<dbReference type="InterPro" id="IPR011547">
    <property type="entry name" value="SLC26A/SulP_dom"/>
</dbReference>
<organism evidence="7 8">
    <name type="scientific">Siphonobacter aquaeclarae</name>
    <dbReference type="NCBI Taxonomy" id="563176"/>
    <lineage>
        <taxon>Bacteria</taxon>
        <taxon>Pseudomonadati</taxon>
        <taxon>Bacteroidota</taxon>
        <taxon>Cytophagia</taxon>
        <taxon>Cytophagales</taxon>
        <taxon>Cytophagaceae</taxon>
        <taxon>Siphonobacter</taxon>
    </lineage>
</organism>
<dbReference type="GO" id="GO:0016020">
    <property type="term" value="C:membrane"/>
    <property type="evidence" value="ECO:0007669"/>
    <property type="project" value="UniProtKB-SubCell"/>
</dbReference>
<evidence type="ECO:0000256" key="4">
    <source>
        <dbReference type="ARBA" id="ARBA00023136"/>
    </source>
</evidence>
<dbReference type="OrthoDB" id="9769739at2"/>
<evidence type="ECO:0000256" key="5">
    <source>
        <dbReference type="SAM" id="Phobius"/>
    </source>
</evidence>
<feature type="transmembrane region" description="Helical" evidence="5">
    <location>
        <begin position="172"/>
        <end position="192"/>
    </location>
</feature>
<evidence type="ECO:0000256" key="1">
    <source>
        <dbReference type="ARBA" id="ARBA00004141"/>
    </source>
</evidence>
<feature type="transmembrane region" description="Helical" evidence="5">
    <location>
        <begin position="366"/>
        <end position="383"/>
    </location>
</feature>
<dbReference type="PANTHER" id="PTHR11814">
    <property type="entry name" value="SULFATE TRANSPORTER"/>
    <property type="match status" value="1"/>
</dbReference>
<evidence type="ECO:0000256" key="2">
    <source>
        <dbReference type="ARBA" id="ARBA00022692"/>
    </source>
</evidence>
<dbReference type="RefSeq" id="WP_093198602.1">
    <property type="nucleotide sequence ID" value="NZ_FNGS01000002.1"/>
</dbReference>
<dbReference type="Proteomes" id="UP000198901">
    <property type="component" value="Unassembled WGS sequence"/>
</dbReference>
<feature type="transmembrane region" description="Helical" evidence="5">
    <location>
        <begin position="21"/>
        <end position="38"/>
    </location>
</feature>
<keyword evidence="2 5" id="KW-0812">Transmembrane</keyword>
<comment type="subcellular location">
    <subcellularLocation>
        <location evidence="1">Membrane</location>
        <topology evidence="1">Multi-pass membrane protein</topology>
    </subcellularLocation>
</comment>
<dbReference type="EMBL" id="FNGS01000002">
    <property type="protein sequence ID" value="SDL48542.1"/>
    <property type="molecule type" value="Genomic_DNA"/>
</dbReference>
<evidence type="ECO:0000259" key="6">
    <source>
        <dbReference type="Pfam" id="PF00916"/>
    </source>
</evidence>
<feature type="transmembrane region" description="Helical" evidence="5">
    <location>
        <begin position="267"/>
        <end position="285"/>
    </location>
</feature>
<accession>A0A1G9KFZ6</accession>
<dbReference type="STRING" id="563176.SAMN04488090_1001"/>
<dbReference type="GO" id="GO:0055085">
    <property type="term" value="P:transmembrane transport"/>
    <property type="evidence" value="ECO:0007669"/>
    <property type="project" value="InterPro"/>
</dbReference>
<keyword evidence="3 5" id="KW-1133">Transmembrane helix</keyword>
<feature type="domain" description="SLC26A/SulP transporter" evidence="6">
    <location>
        <begin position="17"/>
        <end position="394"/>
    </location>
</feature>
<evidence type="ECO:0000256" key="3">
    <source>
        <dbReference type="ARBA" id="ARBA00022989"/>
    </source>
</evidence>
<feature type="transmembrane region" description="Helical" evidence="5">
    <location>
        <begin position="306"/>
        <end position="329"/>
    </location>
</feature>
<feature type="transmembrane region" description="Helical" evidence="5">
    <location>
        <begin position="44"/>
        <end position="61"/>
    </location>
</feature>
<keyword evidence="8" id="KW-1185">Reference proteome</keyword>
<keyword evidence="4 5" id="KW-0472">Membrane</keyword>
<dbReference type="Pfam" id="PF00916">
    <property type="entry name" value="Sulfate_transp"/>
    <property type="match status" value="1"/>
</dbReference>
<feature type="transmembrane region" description="Helical" evidence="5">
    <location>
        <begin position="341"/>
        <end position="359"/>
    </location>
</feature>
<feature type="transmembrane region" description="Helical" evidence="5">
    <location>
        <begin position="92"/>
        <end position="109"/>
    </location>
</feature>
<reference evidence="7 8" key="1">
    <citation type="submission" date="2016-10" db="EMBL/GenBank/DDBJ databases">
        <authorList>
            <person name="de Groot N.N."/>
        </authorList>
    </citation>
    <scope>NUCLEOTIDE SEQUENCE [LARGE SCALE GENOMIC DNA]</scope>
    <source>
        <strain evidence="7 8">DSM 21668</strain>
    </source>
</reference>
<gene>
    <name evidence="7" type="ORF">SAMN04488090_1001</name>
</gene>
<feature type="transmembrane region" description="Helical" evidence="5">
    <location>
        <begin position="68"/>
        <end position="86"/>
    </location>
</feature>
<feature type="transmembrane region" description="Helical" evidence="5">
    <location>
        <begin position="121"/>
        <end position="139"/>
    </location>
</feature>
<name>A0A1G9KFZ6_9BACT</name>
<evidence type="ECO:0000313" key="8">
    <source>
        <dbReference type="Proteomes" id="UP000198901"/>
    </source>
</evidence>
<dbReference type="InterPro" id="IPR001902">
    <property type="entry name" value="SLC26A/SulP_fam"/>
</dbReference>
<feature type="transmembrane region" description="Helical" evidence="5">
    <location>
        <begin position="199"/>
        <end position="219"/>
    </location>
</feature>